<dbReference type="InterPro" id="IPR012675">
    <property type="entry name" value="Beta-grasp_dom_sf"/>
</dbReference>
<dbReference type="CDD" id="cd00754">
    <property type="entry name" value="Ubl_MoaD"/>
    <property type="match status" value="1"/>
</dbReference>
<evidence type="ECO:0000313" key="5">
    <source>
        <dbReference type="Proteomes" id="UP000199318"/>
    </source>
</evidence>
<dbReference type="RefSeq" id="WP_093073732.1">
    <property type="nucleotide sequence ID" value="NZ_BJVE01000003.1"/>
</dbReference>
<dbReference type="PANTHER" id="PTHR33359:SF1">
    <property type="entry name" value="MOLYBDOPTERIN SYNTHASE SULFUR CARRIER SUBUNIT"/>
    <property type="match status" value="1"/>
</dbReference>
<gene>
    <name evidence="4" type="ORF">SAMN05444126_12023</name>
</gene>
<dbReference type="GO" id="GO:0006777">
    <property type="term" value="P:Mo-molybdopterin cofactor biosynthetic process"/>
    <property type="evidence" value="ECO:0007669"/>
    <property type="project" value="InterPro"/>
</dbReference>
<comment type="similarity">
    <text evidence="2">Belongs to the MoaD family.</text>
</comment>
<dbReference type="SUPFAM" id="SSF54285">
    <property type="entry name" value="MoaD/ThiS"/>
    <property type="match status" value="1"/>
</dbReference>
<organism evidence="4 5">
    <name type="scientific">Salisediminibacterium halotolerans</name>
    <dbReference type="NCBI Taxonomy" id="517425"/>
    <lineage>
        <taxon>Bacteria</taxon>
        <taxon>Bacillati</taxon>
        <taxon>Bacillota</taxon>
        <taxon>Bacilli</taxon>
        <taxon>Bacillales</taxon>
        <taxon>Bacillaceae</taxon>
        <taxon>Salisediminibacterium</taxon>
    </lineage>
</organism>
<dbReference type="Proteomes" id="UP000199318">
    <property type="component" value="Unassembled WGS sequence"/>
</dbReference>
<dbReference type="Pfam" id="PF02597">
    <property type="entry name" value="ThiS"/>
    <property type="match status" value="1"/>
</dbReference>
<dbReference type="AlphaFoldDB" id="A0A1H9VEW1"/>
<dbReference type="OrthoDB" id="9801945at2"/>
<dbReference type="NCBIfam" id="TIGR01682">
    <property type="entry name" value="moaD"/>
    <property type="match status" value="1"/>
</dbReference>
<proteinExistence type="inferred from homology"/>
<keyword evidence="5" id="KW-1185">Reference proteome</keyword>
<dbReference type="InterPro" id="IPR003749">
    <property type="entry name" value="ThiS/MoaD-like"/>
</dbReference>
<keyword evidence="1" id="KW-0547">Nucleotide-binding</keyword>
<dbReference type="GO" id="GO:1990133">
    <property type="term" value="C:molybdopterin adenylyltransferase complex"/>
    <property type="evidence" value="ECO:0007669"/>
    <property type="project" value="TreeGrafter"/>
</dbReference>
<name>A0A1H9VEW1_9BACI</name>
<accession>A0A1H9VEW1</accession>
<dbReference type="InterPro" id="IPR044672">
    <property type="entry name" value="MOCS2A"/>
</dbReference>
<dbReference type="STRING" id="1464123.SAMN05444126_12023"/>
<evidence type="ECO:0000256" key="2">
    <source>
        <dbReference type="ARBA" id="ARBA00024200"/>
    </source>
</evidence>
<evidence type="ECO:0000313" key="4">
    <source>
        <dbReference type="EMBL" id="SES20118.1"/>
    </source>
</evidence>
<dbReference type="GO" id="GO:0000166">
    <property type="term" value="F:nucleotide binding"/>
    <property type="evidence" value="ECO:0007669"/>
    <property type="project" value="UniProtKB-KW"/>
</dbReference>
<comment type="caution">
    <text evidence="4">The sequence shown here is derived from an EMBL/GenBank/DDBJ whole genome shotgun (WGS) entry which is preliminary data.</text>
</comment>
<dbReference type="PANTHER" id="PTHR33359">
    <property type="entry name" value="MOLYBDOPTERIN SYNTHASE SULFUR CARRIER SUBUNIT"/>
    <property type="match status" value="1"/>
</dbReference>
<sequence>MIKVLLFAELEEKAGQREIEYDMEEVSVKELRNKVQEDFPNITGMERAMAALNEEYAGEDTPVHKDDLLAFIPPVSGG</sequence>
<reference evidence="5" key="1">
    <citation type="submission" date="2016-10" db="EMBL/GenBank/DDBJ databases">
        <authorList>
            <person name="de Groot N.N."/>
        </authorList>
    </citation>
    <scope>NUCLEOTIDE SEQUENCE [LARGE SCALE GENOMIC DNA]</scope>
    <source>
        <strain evidence="5">10nlg</strain>
    </source>
</reference>
<dbReference type="UniPathway" id="UPA00344"/>
<protein>
    <recommendedName>
        <fullName evidence="3">Molybdopterin synthase sulfur carrier subunit</fullName>
    </recommendedName>
</protein>
<dbReference type="Gene3D" id="3.10.20.30">
    <property type="match status" value="1"/>
</dbReference>
<evidence type="ECO:0000256" key="1">
    <source>
        <dbReference type="ARBA" id="ARBA00022741"/>
    </source>
</evidence>
<dbReference type="InterPro" id="IPR016155">
    <property type="entry name" value="Mopterin_synth/thiamin_S_b"/>
</dbReference>
<evidence type="ECO:0000256" key="3">
    <source>
        <dbReference type="ARBA" id="ARBA00024247"/>
    </source>
</evidence>
<dbReference type="EMBL" id="FOGV01000020">
    <property type="protein sequence ID" value="SES20118.1"/>
    <property type="molecule type" value="Genomic_DNA"/>
</dbReference>